<feature type="transmembrane region" description="Helical" evidence="1">
    <location>
        <begin position="154"/>
        <end position="173"/>
    </location>
</feature>
<feature type="transmembrane region" description="Helical" evidence="1">
    <location>
        <begin position="222"/>
        <end position="240"/>
    </location>
</feature>
<keyword evidence="1" id="KW-0472">Membrane</keyword>
<dbReference type="EMBL" id="BTSY01000005">
    <property type="protein sequence ID" value="GMT28489.1"/>
    <property type="molecule type" value="Genomic_DNA"/>
</dbReference>
<keyword evidence="1" id="KW-0812">Transmembrane</keyword>
<accession>A0AAV5W937</accession>
<feature type="non-terminal residue" evidence="2">
    <location>
        <position position="1"/>
    </location>
</feature>
<comment type="caution">
    <text evidence="2">The sequence shown here is derived from an EMBL/GenBank/DDBJ whole genome shotgun (WGS) entry which is preliminary data.</text>
</comment>
<feature type="transmembrane region" description="Helical" evidence="1">
    <location>
        <begin position="74"/>
        <end position="93"/>
    </location>
</feature>
<protein>
    <submittedName>
        <fullName evidence="2">Uncharacterized protein</fullName>
    </submittedName>
</protein>
<name>A0AAV5W937_9BILA</name>
<feature type="transmembrane region" description="Helical" evidence="1">
    <location>
        <begin position="193"/>
        <end position="210"/>
    </location>
</feature>
<evidence type="ECO:0000256" key="1">
    <source>
        <dbReference type="SAM" id="Phobius"/>
    </source>
</evidence>
<sequence>SISFIRMVPDGLWFFLIASSSSFFTAASRNVLFHVFDIRTPFVNWLEQFSLFIFLWCLFKMGVLSRGETFDRNLLYRSSFLYFVESFISSIVHSQMRTGQLFTMRIFDFIFSCTLLFLSRHNENEKGSISTRHMILLSLGASLAWLEWGQMEYIPISLIASPLLQIVKAFRIISIKEEFATSRVSIESFSLEYSTLNTVVLFLPAFFSFLSRDVQITASWESIDYTLLGLAPLWLAVYLFSDLWQITQLNIREYIISEHSRLTLASCGQWILQNMAHPSLIALSGKITFGATLMRNGGKLVNLKKDRY</sequence>
<feature type="transmembrane region" description="Helical" evidence="1">
    <location>
        <begin position="42"/>
        <end position="62"/>
    </location>
</feature>
<reference evidence="2" key="1">
    <citation type="submission" date="2023-10" db="EMBL/GenBank/DDBJ databases">
        <title>Genome assembly of Pristionchus species.</title>
        <authorList>
            <person name="Yoshida K."/>
            <person name="Sommer R.J."/>
        </authorList>
    </citation>
    <scope>NUCLEOTIDE SEQUENCE</scope>
    <source>
        <strain evidence="2">RS5133</strain>
    </source>
</reference>
<dbReference type="Proteomes" id="UP001432322">
    <property type="component" value="Unassembled WGS sequence"/>
</dbReference>
<proteinExistence type="predicted"/>
<organism evidence="2 3">
    <name type="scientific">Pristionchus fissidentatus</name>
    <dbReference type="NCBI Taxonomy" id="1538716"/>
    <lineage>
        <taxon>Eukaryota</taxon>
        <taxon>Metazoa</taxon>
        <taxon>Ecdysozoa</taxon>
        <taxon>Nematoda</taxon>
        <taxon>Chromadorea</taxon>
        <taxon>Rhabditida</taxon>
        <taxon>Rhabditina</taxon>
        <taxon>Diplogasteromorpha</taxon>
        <taxon>Diplogasteroidea</taxon>
        <taxon>Neodiplogasteridae</taxon>
        <taxon>Pristionchus</taxon>
    </lineage>
</organism>
<evidence type="ECO:0000313" key="3">
    <source>
        <dbReference type="Proteomes" id="UP001432322"/>
    </source>
</evidence>
<gene>
    <name evidence="2" type="ORF">PFISCL1PPCAC_19786</name>
</gene>
<dbReference type="AlphaFoldDB" id="A0AAV5W937"/>
<feature type="transmembrane region" description="Helical" evidence="1">
    <location>
        <begin position="12"/>
        <end position="36"/>
    </location>
</feature>
<evidence type="ECO:0000313" key="2">
    <source>
        <dbReference type="EMBL" id="GMT28489.1"/>
    </source>
</evidence>
<keyword evidence="3" id="KW-1185">Reference proteome</keyword>
<keyword evidence="1" id="KW-1133">Transmembrane helix</keyword>